<dbReference type="STRING" id="322095.HMPREF3185_00551"/>
<proteinExistence type="predicted"/>
<gene>
    <name evidence="1" type="ORF">HMPREF3185_00551</name>
</gene>
<protein>
    <submittedName>
        <fullName evidence="1">Uncharacterized protein</fullName>
    </submittedName>
</protein>
<evidence type="ECO:0000313" key="2">
    <source>
        <dbReference type="Proteomes" id="UP000070224"/>
    </source>
</evidence>
<dbReference type="AlphaFoldDB" id="A0A134BB76"/>
<dbReference type="PATRIC" id="fig|322095.3.peg.542"/>
<organism evidence="1 2">
    <name type="scientific">Porphyromonas somerae</name>
    <dbReference type="NCBI Taxonomy" id="322095"/>
    <lineage>
        <taxon>Bacteria</taxon>
        <taxon>Pseudomonadati</taxon>
        <taxon>Bacteroidota</taxon>
        <taxon>Bacteroidia</taxon>
        <taxon>Bacteroidales</taxon>
        <taxon>Porphyromonadaceae</taxon>
        <taxon>Porphyromonas</taxon>
    </lineage>
</organism>
<reference evidence="2" key="1">
    <citation type="submission" date="2016-01" db="EMBL/GenBank/DDBJ databases">
        <authorList>
            <person name="Mitreva M."/>
            <person name="Pepin K.H."/>
            <person name="Mihindukulasuriya K.A."/>
            <person name="Fulton R."/>
            <person name="Fronick C."/>
            <person name="O'Laughlin M."/>
            <person name="Miner T."/>
            <person name="Herter B."/>
            <person name="Rosa B.A."/>
            <person name="Cordes M."/>
            <person name="Tomlinson C."/>
            <person name="Wollam A."/>
            <person name="Palsikar V.B."/>
            <person name="Mardis E.R."/>
            <person name="Wilson R.K."/>
        </authorList>
    </citation>
    <scope>NUCLEOTIDE SEQUENCE [LARGE SCALE GENOMIC DNA]</scope>
    <source>
        <strain evidence="2">KA00683</strain>
    </source>
</reference>
<evidence type="ECO:0000313" key="1">
    <source>
        <dbReference type="EMBL" id="KXB77176.1"/>
    </source>
</evidence>
<sequence>MDRGKPLREGAFPFKRRTLFLCWSECRIFVNPNSLFSRRR</sequence>
<dbReference type="Proteomes" id="UP000070224">
    <property type="component" value="Unassembled WGS sequence"/>
</dbReference>
<keyword evidence="2" id="KW-1185">Reference proteome</keyword>
<dbReference type="EMBL" id="LSDK01000048">
    <property type="protein sequence ID" value="KXB77176.1"/>
    <property type="molecule type" value="Genomic_DNA"/>
</dbReference>
<name>A0A134BB76_9PORP</name>
<comment type="caution">
    <text evidence="1">The sequence shown here is derived from an EMBL/GenBank/DDBJ whole genome shotgun (WGS) entry which is preliminary data.</text>
</comment>
<accession>A0A134BB76</accession>